<feature type="domain" description="Transglycosylase SLT" evidence="3">
    <location>
        <begin position="48"/>
        <end position="140"/>
    </location>
</feature>
<proteinExistence type="inferred from homology"/>
<name>A0ABZ2TFV3_9RHOB</name>
<accession>A0ABZ2TFV3</accession>
<feature type="signal peptide" evidence="2">
    <location>
        <begin position="1"/>
        <end position="23"/>
    </location>
</feature>
<keyword evidence="5" id="KW-1185">Reference proteome</keyword>
<comment type="similarity">
    <text evidence="1">Belongs to the virb1 family.</text>
</comment>
<dbReference type="EMBL" id="CP146606">
    <property type="protein sequence ID" value="WYK18506.1"/>
    <property type="molecule type" value="Genomic_DNA"/>
</dbReference>
<reference evidence="4 5" key="1">
    <citation type="submission" date="2024-02" db="EMBL/GenBank/DDBJ databases">
        <title>Roseovarius strain W115 nov., isolated from a marine algae.</title>
        <authorList>
            <person name="Lee M.W."/>
            <person name="Lee J.K."/>
            <person name="Kim J.M."/>
            <person name="Choi D.G."/>
            <person name="Baek J.H."/>
            <person name="Bayburt H."/>
            <person name="Jung J.J."/>
            <person name="Han D.M."/>
            <person name="Jeon C.O."/>
        </authorList>
    </citation>
    <scope>NUCLEOTIDE SEQUENCE [LARGE SCALE GENOMIC DNA]</scope>
    <source>
        <strain evidence="4 5">W115</strain>
    </source>
</reference>
<protein>
    <submittedName>
        <fullName evidence="4">Lytic transglycosylase domain-containing protein</fullName>
    </submittedName>
</protein>
<dbReference type="RefSeq" id="WP_317055192.1">
    <property type="nucleotide sequence ID" value="NZ_CP146606.1"/>
</dbReference>
<dbReference type="SUPFAM" id="SSF53955">
    <property type="entry name" value="Lysozyme-like"/>
    <property type="match status" value="1"/>
</dbReference>
<dbReference type="Proteomes" id="UP001281305">
    <property type="component" value="Chromosome"/>
</dbReference>
<evidence type="ECO:0000313" key="5">
    <source>
        <dbReference type="Proteomes" id="UP001281305"/>
    </source>
</evidence>
<evidence type="ECO:0000256" key="1">
    <source>
        <dbReference type="ARBA" id="ARBA00009387"/>
    </source>
</evidence>
<gene>
    <name evidence="4" type="ORF">RZS32_001060</name>
</gene>
<keyword evidence="2" id="KW-0732">Signal</keyword>
<evidence type="ECO:0000256" key="2">
    <source>
        <dbReference type="SAM" id="SignalP"/>
    </source>
</evidence>
<feature type="chain" id="PRO_5046291623" evidence="2">
    <location>
        <begin position="24"/>
        <end position="166"/>
    </location>
</feature>
<dbReference type="InterPro" id="IPR023346">
    <property type="entry name" value="Lysozyme-like_dom_sf"/>
</dbReference>
<dbReference type="CDD" id="cd00254">
    <property type="entry name" value="LT-like"/>
    <property type="match status" value="1"/>
</dbReference>
<organism evidence="4 5">
    <name type="scientific">Roseovarius rhodophyticola</name>
    <dbReference type="NCBI Taxonomy" id="3080827"/>
    <lineage>
        <taxon>Bacteria</taxon>
        <taxon>Pseudomonadati</taxon>
        <taxon>Pseudomonadota</taxon>
        <taxon>Alphaproteobacteria</taxon>
        <taxon>Rhodobacterales</taxon>
        <taxon>Roseobacteraceae</taxon>
        <taxon>Roseovarius</taxon>
    </lineage>
</organism>
<dbReference type="Gene3D" id="1.10.530.10">
    <property type="match status" value="1"/>
</dbReference>
<evidence type="ECO:0000313" key="4">
    <source>
        <dbReference type="EMBL" id="WYK18506.1"/>
    </source>
</evidence>
<evidence type="ECO:0000259" key="3">
    <source>
        <dbReference type="Pfam" id="PF01464"/>
    </source>
</evidence>
<dbReference type="InterPro" id="IPR008258">
    <property type="entry name" value="Transglycosylase_SLT_dom_1"/>
</dbReference>
<dbReference type="Pfam" id="PF01464">
    <property type="entry name" value="SLT"/>
    <property type="match status" value="1"/>
</dbReference>
<sequence>MSILGTVKTWALCGMVLVVAACGARESEPATPPEPPLYPNETPEIRALINEYADFYEVPRSLVHRVVQRESDYRPRARNGPYWGMMQILPATARGMGFRGEPSDLLDAETNLKWSVKYLRGAWLVSDGSEQTAVQWYARGYYYEARDRCLLVETGLREREVAKHCR</sequence>